<keyword evidence="4" id="KW-0234">DNA repair</keyword>
<dbReference type="PANTHER" id="PTHR47642:SF3">
    <property type="entry name" value="ATP-DEPENDENT DNA HELICASE"/>
    <property type="match status" value="1"/>
</dbReference>
<dbReference type="GO" id="GO:0006508">
    <property type="term" value="P:proteolysis"/>
    <property type="evidence" value="ECO:0007669"/>
    <property type="project" value="UniProtKB-KW"/>
</dbReference>
<dbReference type="InterPro" id="IPR038765">
    <property type="entry name" value="Papain-like_cys_pep_sf"/>
</dbReference>
<dbReference type="InterPro" id="IPR003323">
    <property type="entry name" value="OTU_dom"/>
</dbReference>
<dbReference type="Pfam" id="PF20209">
    <property type="entry name" value="DUF6570"/>
    <property type="match status" value="1"/>
</dbReference>
<dbReference type="Proteomes" id="UP000298787">
    <property type="component" value="Unassembled WGS sequence"/>
</dbReference>
<dbReference type="STRING" id="240159.A0A4U5TWT9"/>
<keyword evidence="1" id="KW-0645">Protease</keyword>
<evidence type="ECO:0000256" key="5">
    <source>
        <dbReference type="SAM" id="MobiDB-lite"/>
    </source>
</evidence>
<evidence type="ECO:0000259" key="6">
    <source>
        <dbReference type="PROSITE" id="PS50802"/>
    </source>
</evidence>
<dbReference type="PANTHER" id="PTHR47642">
    <property type="entry name" value="ATP-DEPENDENT DNA HELICASE"/>
    <property type="match status" value="1"/>
</dbReference>
<dbReference type="GO" id="GO:0008234">
    <property type="term" value="F:cysteine-type peptidase activity"/>
    <property type="evidence" value="ECO:0007669"/>
    <property type="project" value="UniProtKB-KW"/>
</dbReference>
<feature type="compositionally biased region" description="Polar residues" evidence="5">
    <location>
        <begin position="1054"/>
        <end position="1066"/>
    </location>
</feature>
<evidence type="ECO:0000256" key="1">
    <source>
        <dbReference type="ARBA" id="ARBA00022670"/>
    </source>
</evidence>
<feature type="region of interest" description="Disordered" evidence="5">
    <location>
        <begin position="1054"/>
        <end position="1089"/>
    </location>
</feature>
<dbReference type="Gene3D" id="3.90.70.80">
    <property type="match status" value="1"/>
</dbReference>
<evidence type="ECO:0000313" key="7">
    <source>
        <dbReference type="EMBL" id="TKS65849.1"/>
    </source>
</evidence>
<comment type="similarity">
    <text evidence="4">Belongs to the helicase family.</text>
</comment>
<dbReference type="InterPro" id="IPR051055">
    <property type="entry name" value="PIF1_helicase"/>
</dbReference>
<evidence type="ECO:0000313" key="8">
    <source>
        <dbReference type="Proteomes" id="UP000298787"/>
    </source>
</evidence>
<dbReference type="Pfam" id="PF05970">
    <property type="entry name" value="PIF1"/>
    <property type="match status" value="1"/>
</dbReference>
<keyword evidence="2" id="KW-0833">Ubl conjugation pathway</keyword>
<dbReference type="Pfam" id="PF14214">
    <property type="entry name" value="Helitron_like_N"/>
    <property type="match status" value="1"/>
</dbReference>
<protein>
    <recommendedName>
        <fullName evidence="4">ATP-dependent DNA helicase</fullName>
        <ecNumber evidence="4">5.6.2.3</ecNumber>
    </recommendedName>
</protein>
<organism evidence="7 8">
    <name type="scientific">Collichthys lucidus</name>
    <name type="common">Big head croaker</name>
    <name type="synonym">Sciaena lucida</name>
    <dbReference type="NCBI Taxonomy" id="240159"/>
    <lineage>
        <taxon>Eukaryota</taxon>
        <taxon>Metazoa</taxon>
        <taxon>Chordata</taxon>
        <taxon>Craniata</taxon>
        <taxon>Vertebrata</taxon>
        <taxon>Euteleostomi</taxon>
        <taxon>Actinopterygii</taxon>
        <taxon>Neopterygii</taxon>
        <taxon>Teleostei</taxon>
        <taxon>Neoteleostei</taxon>
        <taxon>Acanthomorphata</taxon>
        <taxon>Eupercaria</taxon>
        <taxon>Sciaenidae</taxon>
        <taxon>Collichthys</taxon>
    </lineage>
</organism>
<dbReference type="SMART" id="SM00382">
    <property type="entry name" value="AAA"/>
    <property type="match status" value="1"/>
</dbReference>
<evidence type="ECO:0000256" key="2">
    <source>
        <dbReference type="ARBA" id="ARBA00022786"/>
    </source>
</evidence>
<keyword evidence="4" id="KW-0233">DNA recombination</keyword>
<evidence type="ECO:0000256" key="3">
    <source>
        <dbReference type="ARBA" id="ARBA00022807"/>
    </source>
</evidence>
<keyword evidence="8" id="KW-1185">Reference proteome</keyword>
<comment type="catalytic activity">
    <reaction evidence="4">
        <text>ATP + H2O = ADP + phosphate + H(+)</text>
        <dbReference type="Rhea" id="RHEA:13065"/>
        <dbReference type="ChEBI" id="CHEBI:15377"/>
        <dbReference type="ChEBI" id="CHEBI:15378"/>
        <dbReference type="ChEBI" id="CHEBI:30616"/>
        <dbReference type="ChEBI" id="CHEBI:43474"/>
        <dbReference type="ChEBI" id="CHEBI:456216"/>
        <dbReference type="EC" id="5.6.2.3"/>
    </reaction>
</comment>
<keyword evidence="4" id="KW-0227">DNA damage</keyword>
<dbReference type="GO" id="GO:0016887">
    <property type="term" value="F:ATP hydrolysis activity"/>
    <property type="evidence" value="ECO:0007669"/>
    <property type="project" value="RHEA"/>
</dbReference>
<reference evidence="7 8" key="1">
    <citation type="submission" date="2019-01" db="EMBL/GenBank/DDBJ databases">
        <title>Genome Assembly of Collichthys lucidus.</title>
        <authorList>
            <person name="Cai M."/>
            <person name="Xiao S."/>
        </authorList>
    </citation>
    <scope>NUCLEOTIDE SEQUENCE [LARGE SCALE GENOMIC DNA]</scope>
    <source>
        <strain evidence="7">JT15FE1705JMU</strain>
        <tissue evidence="7">Muscle</tissue>
    </source>
</reference>
<sequence>MTVMLYEIIDNLMCLICVLQMQIGDEVGHPRVKKAQTNSKVQKSVSNVQKSVSNVQKSVSNVQKSVSKVPKSSKTLSRSLSKNELKNLLSKDVSQILSYKDVSQIPSYKDVSQILSYKDVLQNLPDSLKKLELLPEKDPSHSQFAIKFDLCHEKPSLCSVVEQSECNECTFVTKPHNFSDRSVLMGSFHQGHSQFGNVRNKQCGAISLTAVLKSKIKNVWTWDSGDLDDVLIKGTGLYRSMSVQKRIKDSVASRGYIAVSELPKQQRMWNCNFAITFAESYTGSVNVDDYDHALQDVAMPFDEALQRALFGNDACLLTVCASTCAIVNESGRFAFVDSHASTRVNQQGESASYVAHLSSVQSLVNFVYDYARSFDVTTPSFEVTGVKVVSVSSIDTQMNEPLSSHVTTNPTNSRPLYSKVVKGEQRGCNQQSAVGKLTKVASNVGNVCNKTVRSAEKRSHMNEPALCDVSTTNATNTHPLSSKKVKGEGKFAKQQSSVGGQIKVANNENNVNNKTASSVKVNADPDVNRCLDADDVIVSSVTIAKQPFKPLTLQDRDDLCNKLGLANENADKHQMIADVNDMGCPCNIKSIKPDGNCFYRSLAFSVCHAEEKHLKIRRAVVRHLQSNSGTFAEYLRNEYTSVQDYVTKSRIYYCGSWATEIDIFAAADLLQTTICTFNDGKWNMHKPTTSPQTCLQNCIYLNHTGNHYEVVTCVKSKDAEVLSVTIQKPNIRPTLSLTVLSVNIQKPNIRPTLSLTVLSVNIQKPNIRPTLSFNSLVRDYSRMKYKNITFQNKIKEDNQRKYRNNQNIRVHKINEGCASYARWKKNQEDINSAIAHFREEVSCGPEYVCSVCHRLLFRKQVIECKRQSYENKHPEVSALAKRCITLQYLHVCDINCQHGCPMSDSPSSKLWICFTCHRKILARKLPEESVTNNMHLDEIPAELKCLNSLEQHLIARHIPFMKLLCLPRGRQRGCHGPCVSVPVNNTDVANLLPRNECDDKMIRVKLKRKLTYKGHYEYMYVRTDRVRNALRFLMTNNKWYSDVAWNNEWVNTLNGTDENDEQNINQKEAGDSDDDNVADEETEQEKEEDITYIKDQSGLLSDTSLQPVDLGSEIVDQNFQDILNVAPGEGNSPVRLLSDKTNEAKCFPVLYPLGGPTFHDDRESKITLARYLNTRILNADGRFGRNTDFIFYAQYMSEVYQVVSNVSVALRKGDESSLKEASPDMFLNSESLSKIFCNDEGYKFLRGIRGTPPYWMSVQKDLFAMIRQLSIPTFFASFSSADLRWPEMLNSILRLERKTTCVDDLDWSDKCGLIRRNPVTAARMFDHRWHCFLNDVILSQSQPIGKVIDYFYRVEFQQRGSPHVHCLFWVENAPRIDRETDAEVTHFIDTYITCETPLEADAELYEVVNSVQKHSTRHSKTCRKKKTVCRFNFPRPPSGRTFITRAVNSEDSVVEADIAHAHDIMKRVKSALTKPDMSFDSTDAFFKCLGINQGEFEKAYNICSKKKSIVLKRNATDIWVNQYNKDLLRAWNGNMDIQYVTDAFAVVVYILSYITKAEQEMGLLLQRAQNEAMNGNLDAKAAFKQLGSVYLHNREISAQEAVYRLTHMHLKECSRDVQFIAVGGNPVRMSLPLHVLQAKAQKEHCDDAGNIWMTNVVERYKNRPHTAQFEEVCLASFCSEYRILSKSQVSADRDAHDIIALRNNCGFVKQRTRTQPAVVRYPRFSPTKNTEKYFRSLLQLFLPYYNDCHLKPPQFDTYEDFYNNGAVKCGNDVQKVSVIVDSNKALFEKETEDIDRAKELLDQNIDLEDAWAQICPETEKERLHCLDLMKDKAVDDEGDDDDELIPDLTAKPHTACTLETNHVTMPRQDALHLLRSLNEEQAAIFFAVRKWCLQKLLGQNPEPLRLFITGGAGTGKSHLIKAIHYESTRLLSQIAENPDTLTVLLTAPTGVAAYNIGAATIHNTFSIGANATLPYQPLSDEKVNSLRTKMSNVHILIIDEISMVDHRLLAYIHGRLRQIKQTGDYSLFANVALICVGDFYQLKPVKGRQLFTDSKGANLWENNFEVAQLTKVVRQENAGFAEMLNRLRTHTKDKPLDDHDVLSLTQCETGEESTDIHIYATNAEVDEYNIKRLHETCPDAISIQAHDFVRSPKTGRMEPKVGFHRKVFNSCLPECVSLGVGARVMLKKNIDVSDGLVNGACGTVVKIIKGKDDDDLPAAIHVEFENPNVGKIQRLKAKRVSEHSTIIEVQEDQVTHDGGIRRQVPLCLSWAVTIHKCQGLTVERAVVSLKKIFAPGQAYVALSRLKSLGGLQIEDFKQSAIYCDNKITLAMESMPAFKLVKTLSCDVNPVCTIALHNVQSLKAHILDIEAHKALMKADCICLTETWLDVNPKEEPQLAGHVFHHNPRGNCYDDSDPMFAVLKQQQRGGVGMYCSENIDVQVLLPEKCNIECLYFEMQHVNLCAAVVYRPNSYKVDMFRQKLLQVIFHLDKHAGRKMIMGDFNEDILVSSSIQKLLEQHGYTQHVRQCTTEKGTLIDHVYVKDTEDVIVEVIQTYYSFHDAVLISLI</sequence>
<dbReference type="Gene3D" id="3.40.50.300">
    <property type="entry name" value="P-loop containing nucleotide triphosphate hydrolases"/>
    <property type="match status" value="1"/>
</dbReference>
<proteinExistence type="inferred from homology"/>
<dbReference type="CDD" id="cd18809">
    <property type="entry name" value="SF1_C_RecD"/>
    <property type="match status" value="1"/>
</dbReference>
<gene>
    <name evidence="7" type="ORF">D9C73_028208</name>
</gene>
<dbReference type="InterPro" id="IPR049163">
    <property type="entry name" value="Pif1-like_2B_dom"/>
</dbReference>
<dbReference type="EMBL" id="ML241138">
    <property type="protein sequence ID" value="TKS65849.1"/>
    <property type="molecule type" value="Genomic_DNA"/>
</dbReference>
<name>A0A4U5TWT9_COLLU</name>
<dbReference type="Pfam" id="PF02338">
    <property type="entry name" value="OTU"/>
    <property type="match status" value="1"/>
</dbReference>
<dbReference type="SUPFAM" id="SSF54001">
    <property type="entry name" value="Cysteine proteinases"/>
    <property type="match status" value="2"/>
</dbReference>
<dbReference type="InterPro" id="IPR046700">
    <property type="entry name" value="DUF6570"/>
</dbReference>
<dbReference type="InterPro" id="IPR025476">
    <property type="entry name" value="Helitron_helicase-like"/>
</dbReference>
<dbReference type="GO" id="GO:0006310">
    <property type="term" value="P:DNA recombination"/>
    <property type="evidence" value="ECO:0007669"/>
    <property type="project" value="UniProtKB-KW"/>
</dbReference>
<dbReference type="Gene3D" id="3.60.10.10">
    <property type="entry name" value="Endonuclease/exonuclease/phosphatase"/>
    <property type="match status" value="1"/>
</dbReference>
<keyword evidence="4 7" id="KW-0347">Helicase</keyword>
<dbReference type="InterPro" id="IPR036691">
    <property type="entry name" value="Endo/exonu/phosph_ase_sf"/>
</dbReference>
<keyword evidence="4" id="KW-0547">Nucleotide-binding</keyword>
<dbReference type="SUPFAM" id="SSF52540">
    <property type="entry name" value="P-loop containing nucleoside triphosphate hydrolases"/>
    <property type="match status" value="2"/>
</dbReference>
<dbReference type="GO" id="GO:0043139">
    <property type="term" value="F:5'-3' DNA helicase activity"/>
    <property type="evidence" value="ECO:0007669"/>
    <property type="project" value="UniProtKB-EC"/>
</dbReference>
<evidence type="ECO:0000256" key="4">
    <source>
        <dbReference type="RuleBase" id="RU363044"/>
    </source>
</evidence>
<dbReference type="InterPro" id="IPR003593">
    <property type="entry name" value="AAA+_ATPase"/>
</dbReference>
<feature type="domain" description="OTU" evidence="6">
    <location>
        <begin position="586"/>
        <end position="714"/>
    </location>
</feature>
<dbReference type="Pfam" id="PF21530">
    <property type="entry name" value="Pif1_2B_dom"/>
    <property type="match status" value="1"/>
</dbReference>
<dbReference type="SUPFAM" id="SSF56219">
    <property type="entry name" value="DNase I-like"/>
    <property type="match status" value="1"/>
</dbReference>
<dbReference type="GO" id="GO:0000723">
    <property type="term" value="P:telomere maintenance"/>
    <property type="evidence" value="ECO:0007669"/>
    <property type="project" value="InterPro"/>
</dbReference>
<dbReference type="EC" id="5.6.2.3" evidence="4"/>
<keyword evidence="4" id="KW-0378">Hydrolase</keyword>
<dbReference type="CDD" id="cd22755">
    <property type="entry name" value="OTU_CeDUB-like"/>
    <property type="match status" value="1"/>
</dbReference>
<dbReference type="GO" id="GO:0006281">
    <property type="term" value="P:DNA repair"/>
    <property type="evidence" value="ECO:0007669"/>
    <property type="project" value="UniProtKB-KW"/>
</dbReference>
<dbReference type="InterPro" id="IPR010285">
    <property type="entry name" value="DNA_helicase_pif1-like_DEAD"/>
</dbReference>
<dbReference type="Gene3D" id="3.90.70.120">
    <property type="match status" value="1"/>
</dbReference>
<keyword evidence="4" id="KW-0067">ATP-binding</keyword>
<feature type="compositionally biased region" description="Acidic residues" evidence="5">
    <location>
        <begin position="1071"/>
        <end position="1089"/>
    </location>
</feature>
<keyword evidence="3" id="KW-0788">Thiol protease</keyword>
<accession>A0A4U5TWT9</accession>
<dbReference type="PROSITE" id="PS50802">
    <property type="entry name" value="OTU"/>
    <property type="match status" value="1"/>
</dbReference>
<comment type="cofactor">
    <cofactor evidence="4">
        <name>Mg(2+)</name>
        <dbReference type="ChEBI" id="CHEBI:18420"/>
    </cofactor>
</comment>
<dbReference type="GO" id="GO:0005524">
    <property type="term" value="F:ATP binding"/>
    <property type="evidence" value="ECO:0007669"/>
    <property type="project" value="UniProtKB-KW"/>
</dbReference>
<dbReference type="InterPro" id="IPR027417">
    <property type="entry name" value="P-loop_NTPase"/>
</dbReference>